<feature type="non-terminal residue" evidence="1">
    <location>
        <position position="66"/>
    </location>
</feature>
<accession>A0ACB9WDW7</accession>
<comment type="caution">
    <text evidence="1">The sequence shown here is derived from an EMBL/GenBank/DDBJ whole genome shotgun (WGS) entry which is preliminary data.</text>
</comment>
<evidence type="ECO:0000313" key="1">
    <source>
        <dbReference type="EMBL" id="KAI4811001.1"/>
    </source>
</evidence>
<sequence>MLDIRMERGNGDAMKAEGTARLTPGFPRQSNTPALIPAALRRKHVISRAPVLLRDRYNIKSHKSEE</sequence>
<keyword evidence="2" id="KW-1185">Reference proteome</keyword>
<protein>
    <submittedName>
        <fullName evidence="1">Uncharacterized protein</fullName>
    </submittedName>
</protein>
<evidence type="ECO:0000313" key="2">
    <source>
        <dbReference type="Proteomes" id="UP001057452"/>
    </source>
</evidence>
<name>A0ACB9WDW7_CHAAC</name>
<gene>
    <name evidence="1" type="ORF">KUCAC02_013928</name>
</gene>
<dbReference type="Proteomes" id="UP001057452">
    <property type="component" value="Chromosome 16"/>
</dbReference>
<proteinExistence type="predicted"/>
<dbReference type="EMBL" id="CM043800">
    <property type="protein sequence ID" value="KAI4811001.1"/>
    <property type="molecule type" value="Genomic_DNA"/>
</dbReference>
<organism evidence="1 2">
    <name type="scientific">Chaenocephalus aceratus</name>
    <name type="common">Blackfin icefish</name>
    <name type="synonym">Chaenichthys aceratus</name>
    <dbReference type="NCBI Taxonomy" id="36190"/>
    <lineage>
        <taxon>Eukaryota</taxon>
        <taxon>Metazoa</taxon>
        <taxon>Chordata</taxon>
        <taxon>Craniata</taxon>
        <taxon>Vertebrata</taxon>
        <taxon>Euteleostomi</taxon>
        <taxon>Actinopterygii</taxon>
        <taxon>Neopterygii</taxon>
        <taxon>Teleostei</taxon>
        <taxon>Neoteleostei</taxon>
        <taxon>Acanthomorphata</taxon>
        <taxon>Eupercaria</taxon>
        <taxon>Perciformes</taxon>
        <taxon>Notothenioidei</taxon>
        <taxon>Channichthyidae</taxon>
        <taxon>Chaenocephalus</taxon>
    </lineage>
</organism>
<reference evidence="1" key="1">
    <citation type="submission" date="2022-05" db="EMBL/GenBank/DDBJ databases">
        <title>Chromosome-level genome of Chaenocephalus aceratus.</title>
        <authorList>
            <person name="Park H."/>
        </authorList>
    </citation>
    <scope>NUCLEOTIDE SEQUENCE</scope>
    <source>
        <strain evidence="1">KU_202001</strain>
    </source>
</reference>